<feature type="transmembrane region" description="Helical" evidence="1">
    <location>
        <begin position="121"/>
        <end position="140"/>
    </location>
</feature>
<keyword evidence="1" id="KW-1133">Transmembrane helix</keyword>
<dbReference type="Proteomes" id="UP000178059">
    <property type="component" value="Unassembled WGS sequence"/>
</dbReference>
<reference evidence="2 3" key="1">
    <citation type="journal article" date="2016" name="Nat. Commun.">
        <title>Thousands of microbial genomes shed light on interconnected biogeochemical processes in an aquifer system.</title>
        <authorList>
            <person name="Anantharaman K."/>
            <person name="Brown C.T."/>
            <person name="Hug L.A."/>
            <person name="Sharon I."/>
            <person name="Castelle C.J."/>
            <person name="Probst A.J."/>
            <person name="Thomas B.C."/>
            <person name="Singh A."/>
            <person name="Wilkins M.J."/>
            <person name="Karaoz U."/>
            <person name="Brodie E.L."/>
            <person name="Williams K.H."/>
            <person name="Hubbard S.S."/>
            <person name="Banfield J.F."/>
        </authorList>
    </citation>
    <scope>NUCLEOTIDE SEQUENCE [LARGE SCALE GENOMIC DNA]</scope>
</reference>
<evidence type="ECO:0000256" key="1">
    <source>
        <dbReference type="SAM" id="Phobius"/>
    </source>
</evidence>
<feature type="transmembrane region" description="Helical" evidence="1">
    <location>
        <begin position="274"/>
        <end position="296"/>
    </location>
</feature>
<dbReference type="EMBL" id="MFTT01000021">
    <property type="protein sequence ID" value="OGI69685.1"/>
    <property type="molecule type" value="Genomic_DNA"/>
</dbReference>
<feature type="transmembrane region" description="Helical" evidence="1">
    <location>
        <begin position="185"/>
        <end position="210"/>
    </location>
</feature>
<dbReference type="STRING" id="1801743.A2824_03140"/>
<keyword evidence="1" id="KW-0812">Transmembrane</keyword>
<feature type="transmembrane region" description="Helical" evidence="1">
    <location>
        <begin position="12"/>
        <end position="31"/>
    </location>
</feature>
<feature type="transmembrane region" description="Helical" evidence="1">
    <location>
        <begin position="222"/>
        <end position="241"/>
    </location>
</feature>
<sequence length="483" mass="56952">MSEKLEKYKLELFAIAGTIIVLWQMLLPGYVLTLDMVWGGSWITQKLFLIALFFALFYLPVKFFPFDIDSKFKYWAGIFFTVDPFVYERFLAGHWLLLLLYAMLPPLVYYLVKLFQNFKKYFLFFSFWLLAALLIFGFYFEHFTQILKISNPEYWQIFKTSSFLIGGSSAKVIMLYGFWGESYPWASYFIWPKLSLALPVFALIAGLVILGIRAAWLKNKKLTLVFLSVFALSFIFASGIGDGPFKQLNLWLFENIPFWRVFRDTTKWLAPMTYIYAVFGAMGVSFVKNFIIFNFINNFSMNKFFPPKADQPMAENIKKFKHYFEIKNLKLKIINVFVAALFILPLIYTYPMIGGFARQIKPVWYPESWYQVNNILKQDSKCKALFLPWHLYYSLSFNNNLITANPAPKFFDCEIVFSQNIEMEGMKQEVWPDWQDGAQKIKYVIYTPDLEGADIYDYSFLKSDAFKEIYQHKDIILFKIQLK</sequence>
<dbReference type="AlphaFoldDB" id="A0A1F6VJJ6"/>
<evidence type="ECO:0000313" key="3">
    <source>
        <dbReference type="Proteomes" id="UP000178059"/>
    </source>
</evidence>
<feature type="transmembrane region" description="Helical" evidence="1">
    <location>
        <begin position="333"/>
        <end position="353"/>
    </location>
</feature>
<name>A0A1F6VJJ6_9BACT</name>
<evidence type="ECO:0000313" key="2">
    <source>
        <dbReference type="EMBL" id="OGI69685.1"/>
    </source>
</evidence>
<keyword evidence="1" id="KW-0472">Membrane</keyword>
<feature type="transmembrane region" description="Helical" evidence="1">
    <location>
        <begin position="43"/>
        <end position="61"/>
    </location>
</feature>
<proteinExistence type="predicted"/>
<comment type="caution">
    <text evidence="2">The sequence shown here is derived from an EMBL/GenBank/DDBJ whole genome shotgun (WGS) entry which is preliminary data.</text>
</comment>
<gene>
    <name evidence="2" type="ORF">A2824_03140</name>
</gene>
<organism evidence="2 3">
    <name type="scientific">Candidatus Nomurabacteria bacterium RIFCSPHIGHO2_01_FULL_42_16</name>
    <dbReference type="NCBI Taxonomy" id="1801743"/>
    <lineage>
        <taxon>Bacteria</taxon>
        <taxon>Candidatus Nomuraibacteriota</taxon>
    </lineage>
</organism>
<feature type="transmembrane region" description="Helical" evidence="1">
    <location>
        <begin position="161"/>
        <end position="179"/>
    </location>
</feature>
<feature type="transmembrane region" description="Helical" evidence="1">
    <location>
        <begin position="95"/>
        <end position="115"/>
    </location>
</feature>
<evidence type="ECO:0008006" key="4">
    <source>
        <dbReference type="Google" id="ProtNLM"/>
    </source>
</evidence>
<protein>
    <recommendedName>
        <fullName evidence="4">Glycosyltransferase RgtA/B/C/D-like domain-containing protein</fullName>
    </recommendedName>
</protein>
<accession>A0A1F6VJJ6</accession>